<dbReference type="FunFam" id="1.20.120.1630:FF:000008">
    <property type="entry name" value="C-14 sterol reductase"/>
    <property type="match status" value="1"/>
</dbReference>
<keyword evidence="11 14" id="KW-0472">Membrane</keyword>
<protein>
    <recommendedName>
        <fullName evidence="14">Delta(14)-sterol reductase</fullName>
    </recommendedName>
    <alternativeName>
        <fullName evidence="14">C-14 sterol reductase</fullName>
    </alternativeName>
    <alternativeName>
        <fullName evidence="14">Sterol C14-reductase</fullName>
    </alternativeName>
</protein>
<feature type="transmembrane region" description="Helical" evidence="14">
    <location>
        <begin position="26"/>
        <end position="45"/>
    </location>
</feature>
<keyword evidence="10 14" id="KW-0443">Lipid metabolism</keyword>
<keyword evidence="4 14" id="KW-0812">Transmembrane</keyword>
<name>A0AAI8Z2M4_9PEZI</name>
<dbReference type="PROSITE" id="PS01017">
    <property type="entry name" value="STEROL_REDUCT_1"/>
    <property type="match status" value="1"/>
</dbReference>
<feature type="transmembrane region" description="Helical" evidence="14">
    <location>
        <begin position="443"/>
        <end position="461"/>
    </location>
</feature>
<dbReference type="PROSITE" id="PS01018">
    <property type="entry name" value="STEROL_REDUCT_2"/>
    <property type="match status" value="1"/>
</dbReference>
<evidence type="ECO:0000256" key="1">
    <source>
        <dbReference type="ARBA" id="ARBA00004141"/>
    </source>
</evidence>
<dbReference type="PANTHER" id="PTHR21257:SF52">
    <property type="entry name" value="DELTA(14)-STEROL REDUCTASE TM7SF2"/>
    <property type="match status" value="1"/>
</dbReference>
<keyword evidence="6 14" id="KW-0752">Steroid biosynthesis</keyword>
<organism evidence="15 16">
    <name type="scientific">Lecanosticta acicola</name>
    <dbReference type="NCBI Taxonomy" id="111012"/>
    <lineage>
        <taxon>Eukaryota</taxon>
        <taxon>Fungi</taxon>
        <taxon>Dikarya</taxon>
        <taxon>Ascomycota</taxon>
        <taxon>Pezizomycotina</taxon>
        <taxon>Dothideomycetes</taxon>
        <taxon>Dothideomycetidae</taxon>
        <taxon>Mycosphaerellales</taxon>
        <taxon>Mycosphaerellaceae</taxon>
        <taxon>Lecanosticta</taxon>
    </lineage>
</organism>
<evidence type="ECO:0000256" key="7">
    <source>
        <dbReference type="ARBA" id="ARBA00022989"/>
    </source>
</evidence>
<evidence type="ECO:0000256" key="6">
    <source>
        <dbReference type="ARBA" id="ARBA00022955"/>
    </source>
</evidence>
<dbReference type="GO" id="GO:0050613">
    <property type="term" value="F:Delta14-sterol reductase activity"/>
    <property type="evidence" value="ECO:0007669"/>
    <property type="project" value="UniProtKB-ARBA"/>
</dbReference>
<evidence type="ECO:0000256" key="5">
    <source>
        <dbReference type="ARBA" id="ARBA00022857"/>
    </source>
</evidence>
<feature type="transmembrane region" description="Helical" evidence="14">
    <location>
        <begin position="334"/>
        <end position="355"/>
    </location>
</feature>
<feature type="transmembrane region" description="Helical" evidence="14">
    <location>
        <begin position="137"/>
        <end position="156"/>
    </location>
</feature>
<feature type="transmembrane region" description="Helical" evidence="14">
    <location>
        <begin position="171"/>
        <end position="191"/>
    </location>
</feature>
<keyword evidence="8 14" id="KW-0560">Oxidoreductase</keyword>
<evidence type="ECO:0000256" key="8">
    <source>
        <dbReference type="ARBA" id="ARBA00023002"/>
    </source>
</evidence>
<comment type="subcellular location">
    <subcellularLocation>
        <location evidence="1">Membrane</location>
        <topology evidence="1">Multi-pass membrane protein</topology>
    </subcellularLocation>
</comment>
<evidence type="ECO:0000256" key="2">
    <source>
        <dbReference type="ARBA" id="ARBA00005402"/>
    </source>
</evidence>
<dbReference type="Gene3D" id="1.20.120.1630">
    <property type="match status" value="1"/>
</dbReference>
<evidence type="ECO:0000256" key="10">
    <source>
        <dbReference type="ARBA" id="ARBA00023098"/>
    </source>
</evidence>
<feature type="transmembrane region" description="Helical" evidence="14">
    <location>
        <begin position="306"/>
        <end position="322"/>
    </location>
</feature>
<gene>
    <name evidence="15" type="ORF">LECACI_7A006673</name>
</gene>
<evidence type="ECO:0000256" key="4">
    <source>
        <dbReference type="ARBA" id="ARBA00022692"/>
    </source>
</evidence>
<dbReference type="EMBL" id="CAVMBE010000049">
    <property type="protein sequence ID" value="CAK4031515.1"/>
    <property type="molecule type" value="Genomic_DNA"/>
</dbReference>
<keyword evidence="12 14" id="KW-1207">Sterol metabolism</keyword>
<dbReference type="PANTHER" id="PTHR21257">
    <property type="entry name" value="DELTA(14)-STEROL REDUCTASE"/>
    <property type="match status" value="1"/>
</dbReference>
<comment type="caution">
    <text evidence="15">The sequence shown here is derived from an EMBL/GenBank/DDBJ whole genome shotgun (WGS) entry which is preliminary data.</text>
</comment>
<reference evidence="15" key="1">
    <citation type="submission" date="2023-11" db="EMBL/GenBank/DDBJ databases">
        <authorList>
            <person name="Alioto T."/>
            <person name="Alioto T."/>
            <person name="Gomez Garrido J."/>
        </authorList>
    </citation>
    <scope>NUCLEOTIDE SEQUENCE</scope>
</reference>
<keyword evidence="5" id="KW-0521">NADP</keyword>
<evidence type="ECO:0000313" key="16">
    <source>
        <dbReference type="Proteomes" id="UP001296104"/>
    </source>
</evidence>
<evidence type="ECO:0000256" key="14">
    <source>
        <dbReference type="RuleBase" id="RU369120"/>
    </source>
</evidence>
<keyword evidence="7 14" id="KW-1133">Transmembrane helix</keyword>
<dbReference type="Pfam" id="PF01222">
    <property type="entry name" value="ERG4_ERG24"/>
    <property type="match status" value="1"/>
</dbReference>
<dbReference type="InterPro" id="IPR001171">
    <property type="entry name" value="ERG24_DHCR-like"/>
</dbReference>
<evidence type="ECO:0000256" key="9">
    <source>
        <dbReference type="ARBA" id="ARBA00023011"/>
    </source>
</evidence>
<keyword evidence="13 14" id="KW-0753">Steroid metabolism</keyword>
<keyword evidence="16" id="KW-1185">Reference proteome</keyword>
<evidence type="ECO:0000256" key="3">
    <source>
        <dbReference type="ARBA" id="ARBA00022516"/>
    </source>
</evidence>
<feature type="transmembrane region" description="Helical" evidence="14">
    <location>
        <begin position="99"/>
        <end position="117"/>
    </location>
</feature>
<evidence type="ECO:0000256" key="12">
    <source>
        <dbReference type="ARBA" id="ARBA00023166"/>
    </source>
</evidence>
<dbReference type="GO" id="GO:0006696">
    <property type="term" value="P:ergosterol biosynthetic process"/>
    <property type="evidence" value="ECO:0007669"/>
    <property type="project" value="TreeGrafter"/>
</dbReference>
<dbReference type="InterPro" id="IPR018083">
    <property type="entry name" value="Sterol_reductase_CS"/>
</dbReference>
<proteinExistence type="inferred from homology"/>
<evidence type="ECO:0000256" key="11">
    <source>
        <dbReference type="ARBA" id="ARBA00023136"/>
    </source>
</evidence>
<evidence type="ECO:0000313" key="15">
    <source>
        <dbReference type="EMBL" id="CAK4031515.1"/>
    </source>
</evidence>
<accession>A0AAI8Z2M4</accession>
<keyword evidence="3 14" id="KW-0444">Lipid biosynthesis</keyword>
<dbReference type="Proteomes" id="UP001296104">
    <property type="component" value="Unassembled WGS sequence"/>
</dbReference>
<keyword evidence="9 14" id="KW-0756">Sterol biosynthesis</keyword>
<dbReference type="GO" id="GO:0005789">
    <property type="term" value="C:endoplasmic reticulum membrane"/>
    <property type="evidence" value="ECO:0007669"/>
    <property type="project" value="TreeGrafter"/>
</dbReference>
<dbReference type="AlphaFoldDB" id="A0AAI8Z2M4"/>
<comment type="similarity">
    <text evidence="2 14">Belongs to the ERG4/ERG24 family.</text>
</comment>
<sequence>MAPKRTTTKPASEVEEAHGYEFGGPIGAFLISFGLPIGCYAFAFLCNDKSGCPPPSLLSPSKLFTPSTLSNQAPWQHALSTLAEEVGWPGWSGLINVEAVLGTVGWYILSLLLYYILPAQEIEGTELRTGGRLKYRFNAFFSAATILVTCAAGSWVRGPDFAVWTFINRNYIQLLTCNIIISYALATYVYVKSFGVKPNNKEKRELAAGGVTGNLVYDWFIGRELNPRVTLPYLGEIDIKSFMELRPGMLGWIMLNLAFMAKQYKSYGYITDSMLIVTVTQAVYVLDALWMEPAILTTMDITTDGFGFMLAFGDLAWLPFIYSIQARYLSVHPIILGPLYVLAILGVYFGGYYIFRASNNEKNRFRTDPNDPKVAHLEYIQTSTGSRLLTTGWWGTARHINYLGDWVMSWAYCLPTLAAGYKLVPTVLFEGTRLVSTDGMTGAAIPITYFYMLYFAILLIHREMRDEEKCRRKYGEDWEKYCAQVKWRILPGVY</sequence>
<evidence type="ECO:0000256" key="13">
    <source>
        <dbReference type="ARBA" id="ARBA00023221"/>
    </source>
</evidence>